<organism evidence="1">
    <name type="scientific">Salix viminalis</name>
    <name type="common">Common osier</name>
    <name type="synonym">Basket willow</name>
    <dbReference type="NCBI Taxonomy" id="40686"/>
    <lineage>
        <taxon>Eukaryota</taxon>
        <taxon>Viridiplantae</taxon>
        <taxon>Streptophyta</taxon>
        <taxon>Embryophyta</taxon>
        <taxon>Tracheophyta</taxon>
        <taxon>Spermatophyta</taxon>
        <taxon>Magnoliopsida</taxon>
        <taxon>eudicotyledons</taxon>
        <taxon>Gunneridae</taxon>
        <taxon>Pentapetalae</taxon>
        <taxon>rosids</taxon>
        <taxon>fabids</taxon>
        <taxon>Malpighiales</taxon>
        <taxon>Salicaceae</taxon>
        <taxon>Saliceae</taxon>
        <taxon>Salix</taxon>
    </lineage>
</organism>
<proteinExistence type="predicted"/>
<protein>
    <submittedName>
        <fullName evidence="1">Uncharacterized protein</fullName>
    </submittedName>
</protein>
<accession>A0A6N2JYG0</accession>
<reference evidence="1" key="1">
    <citation type="submission" date="2019-03" db="EMBL/GenBank/DDBJ databases">
        <authorList>
            <person name="Mank J."/>
            <person name="Almeida P."/>
        </authorList>
    </citation>
    <scope>NUCLEOTIDE SEQUENCE</scope>
    <source>
        <strain evidence="1">78183</strain>
    </source>
</reference>
<gene>
    <name evidence="1" type="ORF">SVIM_LOCUS5925</name>
</gene>
<dbReference type="AlphaFoldDB" id="A0A6N2JYG0"/>
<dbReference type="EMBL" id="CAADRP010000001">
    <property type="protein sequence ID" value="VFU20486.1"/>
    <property type="molecule type" value="Genomic_DNA"/>
</dbReference>
<sequence>MQLRTHPSRIWLHACPCEFFKSLFKVVVEVAVVVSAMATFLLIDVQRKLYHLSISQSDLKDVSLFIMDCMKFNLPLCFCQHPFAAEFVSDMVLNRSYVQSWQRPNELLRMLM</sequence>
<name>A0A6N2JYG0_SALVM</name>
<evidence type="ECO:0000313" key="1">
    <source>
        <dbReference type="EMBL" id="VFU20486.1"/>
    </source>
</evidence>